<proteinExistence type="predicted"/>
<protein>
    <submittedName>
        <fullName evidence="2">Uncharacterized protein</fullName>
    </submittedName>
</protein>
<gene>
    <name evidence="2" type="ORF">Dsin_018484</name>
</gene>
<comment type="caution">
    <text evidence="2">The sequence shown here is derived from an EMBL/GenBank/DDBJ whole genome shotgun (WGS) entry which is preliminary data.</text>
</comment>
<feature type="region of interest" description="Disordered" evidence="1">
    <location>
        <begin position="87"/>
        <end position="139"/>
    </location>
</feature>
<dbReference type="EMBL" id="JANJYJ010000006">
    <property type="protein sequence ID" value="KAK3204438.1"/>
    <property type="molecule type" value="Genomic_DNA"/>
</dbReference>
<evidence type="ECO:0000256" key="1">
    <source>
        <dbReference type="SAM" id="MobiDB-lite"/>
    </source>
</evidence>
<reference evidence="2" key="1">
    <citation type="journal article" date="2023" name="Plant J.">
        <title>Genome sequences and population genomics provide insights into the demographic history, inbreeding, and mutation load of two 'living fossil' tree species of Dipteronia.</title>
        <authorList>
            <person name="Feng Y."/>
            <person name="Comes H.P."/>
            <person name="Chen J."/>
            <person name="Zhu S."/>
            <person name="Lu R."/>
            <person name="Zhang X."/>
            <person name="Li P."/>
            <person name="Qiu J."/>
            <person name="Olsen K.M."/>
            <person name="Qiu Y."/>
        </authorList>
    </citation>
    <scope>NUCLEOTIDE SEQUENCE</scope>
    <source>
        <strain evidence="2">NBL</strain>
    </source>
</reference>
<feature type="compositionally biased region" description="Basic and acidic residues" evidence="1">
    <location>
        <begin position="87"/>
        <end position="97"/>
    </location>
</feature>
<evidence type="ECO:0000313" key="3">
    <source>
        <dbReference type="Proteomes" id="UP001281410"/>
    </source>
</evidence>
<dbReference type="Proteomes" id="UP001281410">
    <property type="component" value="Unassembled WGS sequence"/>
</dbReference>
<name>A0AAE0A6U6_9ROSI</name>
<sequence length="139" mass="15874">MSSIIMIKFQNKFVAESRSFPEEFGKATVTNEGNCLMLNVDAAIGGDEQLWGFGHGSGISLMCLLLKLEPFWKEFNMLWREFKQQEEEDLLKPDRRRTSSVVVKKKKIDPTANPRLKLDRRQPSVGVKKKKKSDDGGEL</sequence>
<dbReference type="AlphaFoldDB" id="A0AAE0A6U6"/>
<evidence type="ECO:0000313" key="2">
    <source>
        <dbReference type="EMBL" id="KAK3204438.1"/>
    </source>
</evidence>
<keyword evidence="3" id="KW-1185">Reference proteome</keyword>
<accession>A0AAE0A6U6</accession>
<organism evidence="2 3">
    <name type="scientific">Dipteronia sinensis</name>
    <dbReference type="NCBI Taxonomy" id="43782"/>
    <lineage>
        <taxon>Eukaryota</taxon>
        <taxon>Viridiplantae</taxon>
        <taxon>Streptophyta</taxon>
        <taxon>Embryophyta</taxon>
        <taxon>Tracheophyta</taxon>
        <taxon>Spermatophyta</taxon>
        <taxon>Magnoliopsida</taxon>
        <taxon>eudicotyledons</taxon>
        <taxon>Gunneridae</taxon>
        <taxon>Pentapetalae</taxon>
        <taxon>rosids</taxon>
        <taxon>malvids</taxon>
        <taxon>Sapindales</taxon>
        <taxon>Sapindaceae</taxon>
        <taxon>Hippocastanoideae</taxon>
        <taxon>Acereae</taxon>
        <taxon>Dipteronia</taxon>
    </lineage>
</organism>